<name>A0A918EIK0_9PSEU</name>
<dbReference type="AlphaFoldDB" id="A0A918EIK0"/>
<proteinExistence type="predicted"/>
<dbReference type="Proteomes" id="UP000639606">
    <property type="component" value="Unassembled WGS sequence"/>
</dbReference>
<evidence type="ECO:0000313" key="1">
    <source>
        <dbReference type="EMBL" id="GGP86695.1"/>
    </source>
</evidence>
<dbReference type="EMBL" id="BMRG01000032">
    <property type="protein sequence ID" value="GGP86695.1"/>
    <property type="molecule type" value="Genomic_DNA"/>
</dbReference>
<gene>
    <name evidence="1" type="ORF">GCM10010185_70600</name>
</gene>
<sequence length="69" mass="7402">MPLLTAATRSGWAWARIDAWRGRTPLERAWGRVPEPDGGRSVTTSEFTERGVAADLTAPAAEQVGPLPS</sequence>
<keyword evidence="2" id="KW-1185">Reference proteome</keyword>
<protein>
    <submittedName>
        <fullName evidence="1">Uncharacterized protein</fullName>
    </submittedName>
</protein>
<accession>A0A918EIK0</accession>
<reference evidence="1" key="1">
    <citation type="journal article" date="2014" name="Int. J. Syst. Evol. Microbiol.">
        <title>Complete genome sequence of Corynebacterium casei LMG S-19264T (=DSM 44701T), isolated from a smear-ripened cheese.</title>
        <authorList>
            <consortium name="US DOE Joint Genome Institute (JGI-PGF)"/>
            <person name="Walter F."/>
            <person name="Albersmeier A."/>
            <person name="Kalinowski J."/>
            <person name="Ruckert C."/>
        </authorList>
    </citation>
    <scope>NUCLEOTIDE SEQUENCE</scope>
    <source>
        <strain evidence="1">JCM 3313</strain>
    </source>
</reference>
<comment type="caution">
    <text evidence="1">The sequence shown here is derived from an EMBL/GenBank/DDBJ whole genome shotgun (WGS) entry which is preliminary data.</text>
</comment>
<evidence type="ECO:0000313" key="2">
    <source>
        <dbReference type="Proteomes" id="UP000639606"/>
    </source>
</evidence>
<reference evidence="1" key="2">
    <citation type="submission" date="2020-09" db="EMBL/GenBank/DDBJ databases">
        <authorList>
            <person name="Sun Q."/>
            <person name="Ohkuma M."/>
        </authorList>
    </citation>
    <scope>NUCLEOTIDE SEQUENCE</scope>
    <source>
        <strain evidence="1">JCM 3313</strain>
    </source>
</reference>
<organism evidence="1 2">
    <name type="scientific">Saccharothrix coeruleofusca</name>
    <dbReference type="NCBI Taxonomy" id="33919"/>
    <lineage>
        <taxon>Bacteria</taxon>
        <taxon>Bacillati</taxon>
        <taxon>Actinomycetota</taxon>
        <taxon>Actinomycetes</taxon>
        <taxon>Pseudonocardiales</taxon>
        <taxon>Pseudonocardiaceae</taxon>
        <taxon>Saccharothrix</taxon>
    </lineage>
</organism>